<accession>A0A5C8LHY5</accession>
<dbReference type="GO" id="GO:0004803">
    <property type="term" value="F:transposase activity"/>
    <property type="evidence" value="ECO:0007669"/>
    <property type="project" value="InterPro"/>
</dbReference>
<dbReference type="SMART" id="SM01321">
    <property type="entry name" value="Y1_Tnp"/>
    <property type="match status" value="1"/>
</dbReference>
<dbReference type="PANTHER" id="PTHR34322:SF2">
    <property type="entry name" value="TRANSPOSASE IS200-LIKE DOMAIN-CONTAINING PROTEIN"/>
    <property type="match status" value="1"/>
</dbReference>
<comment type="caution">
    <text evidence="2">The sequence shown here is derived from an EMBL/GenBank/DDBJ whole genome shotgun (WGS) entry which is preliminary data.</text>
</comment>
<dbReference type="AlphaFoldDB" id="A0A5C8LHY5"/>
<evidence type="ECO:0000313" key="3">
    <source>
        <dbReference type="Proteomes" id="UP000321814"/>
    </source>
</evidence>
<dbReference type="GO" id="GO:0006313">
    <property type="term" value="P:DNA transposition"/>
    <property type="evidence" value="ECO:0007669"/>
    <property type="project" value="InterPro"/>
</dbReference>
<dbReference type="SUPFAM" id="SSF143422">
    <property type="entry name" value="Transposase IS200-like"/>
    <property type="match status" value="1"/>
</dbReference>
<dbReference type="EMBL" id="VRLR01000027">
    <property type="protein sequence ID" value="TXK77051.1"/>
    <property type="molecule type" value="Genomic_DNA"/>
</dbReference>
<protein>
    <submittedName>
        <fullName evidence="2">Transposase</fullName>
    </submittedName>
</protein>
<dbReference type="Gene3D" id="3.30.70.1290">
    <property type="entry name" value="Transposase IS200-like"/>
    <property type="match status" value="1"/>
</dbReference>
<proteinExistence type="predicted"/>
<gene>
    <name evidence="2" type="ORF">FU839_18615</name>
</gene>
<dbReference type="InterPro" id="IPR036515">
    <property type="entry name" value="Transposase_17_sf"/>
</dbReference>
<evidence type="ECO:0000313" key="2">
    <source>
        <dbReference type="EMBL" id="TXK77051.1"/>
    </source>
</evidence>
<sequence length="289" mass="32965">MSRPLRLEFAGALYHVTSRGNERKAIYLNETDSQAFLDLIAQVCERFNWVIHAYCLMTNHYHLLVETPDANLSAGMRQLNGVYTQLFNRTHKRVGHLFQGRYKAILVQKDSYLLEVSRYIVLNPVRAAMVDSCEEWPWSSYCFTCHLQKPPPWLAVDQLLSLFGTERTQAILGYQDFVLRGVGKSLWPDVKQLMYLGSDSFVSEMQSKISHPELLSEVPAKQKRLPAKSLEWYVKQALGDRNKAIRLAHASGGYNQAELSHYFGLHYGTVSRIISGKSHKIQTGARGKT</sequence>
<organism evidence="2 3">
    <name type="scientific">Rheinheimera tangshanensis</name>
    <dbReference type="NCBI Taxonomy" id="400153"/>
    <lineage>
        <taxon>Bacteria</taxon>
        <taxon>Pseudomonadati</taxon>
        <taxon>Pseudomonadota</taxon>
        <taxon>Gammaproteobacteria</taxon>
        <taxon>Chromatiales</taxon>
        <taxon>Chromatiaceae</taxon>
        <taxon>Rheinheimera</taxon>
    </lineage>
</organism>
<keyword evidence="3" id="KW-1185">Reference proteome</keyword>
<dbReference type="RefSeq" id="WP_147905567.1">
    <property type="nucleotide sequence ID" value="NZ_BAAAGC010000002.1"/>
</dbReference>
<evidence type="ECO:0000259" key="1">
    <source>
        <dbReference type="SMART" id="SM01321"/>
    </source>
</evidence>
<reference evidence="2 3" key="1">
    <citation type="submission" date="2019-08" db="EMBL/GenBank/DDBJ databases">
        <title>Draft genome analysis of Rheinheimera tangshanensis isolated from the roots of fresh rice plants (Oryza sativa).</title>
        <authorList>
            <person name="Yu Q."/>
            <person name="Qi Y."/>
            <person name="Zhang H."/>
            <person name="Pu J."/>
        </authorList>
    </citation>
    <scope>NUCLEOTIDE SEQUENCE [LARGE SCALE GENOMIC DNA]</scope>
    <source>
        <strain evidence="2 3">JA3-B52</strain>
    </source>
</reference>
<feature type="domain" description="Transposase IS200-like" evidence="1">
    <location>
        <begin position="9"/>
        <end position="123"/>
    </location>
</feature>
<dbReference type="PANTHER" id="PTHR34322">
    <property type="entry name" value="TRANSPOSASE, Y1_TNP DOMAIN-CONTAINING"/>
    <property type="match status" value="1"/>
</dbReference>
<dbReference type="NCBIfam" id="NF047646">
    <property type="entry name" value="REP_Tyr_transpos"/>
    <property type="match status" value="1"/>
</dbReference>
<dbReference type="Pfam" id="PF01797">
    <property type="entry name" value="Y1_Tnp"/>
    <property type="match status" value="1"/>
</dbReference>
<dbReference type="Proteomes" id="UP000321814">
    <property type="component" value="Unassembled WGS sequence"/>
</dbReference>
<dbReference type="GO" id="GO:0003677">
    <property type="term" value="F:DNA binding"/>
    <property type="evidence" value="ECO:0007669"/>
    <property type="project" value="InterPro"/>
</dbReference>
<dbReference type="InterPro" id="IPR002686">
    <property type="entry name" value="Transposase_17"/>
</dbReference>
<name>A0A5C8LHY5_9GAMM</name>
<dbReference type="OrthoDB" id="9814067at2"/>